<feature type="non-terminal residue" evidence="1">
    <location>
        <position position="1"/>
    </location>
</feature>
<evidence type="ECO:0000313" key="1">
    <source>
        <dbReference type="EMBL" id="GFD34177.1"/>
    </source>
</evidence>
<reference evidence="1" key="1">
    <citation type="journal article" date="2019" name="Sci. Rep.">
        <title>Draft genome of Tanacetum cinerariifolium, the natural source of mosquito coil.</title>
        <authorList>
            <person name="Yamashiro T."/>
            <person name="Shiraishi A."/>
            <person name="Satake H."/>
            <person name="Nakayama K."/>
        </authorList>
    </citation>
    <scope>NUCLEOTIDE SEQUENCE</scope>
</reference>
<feature type="non-terminal residue" evidence="1">
    <location>
        <position position="129"/>
    </location>
</feature>
<comment type="caution">
    <text evidence="1">The sequence shown here is derived from an EMBL/GenBank/DDBJ whole genome shotgun (WGS) entry which is preliminary data.</text>
</comment>
<protein>
    <submittedName>
        <fullName evidence="1">Uncharacterized protein</fullName>
    </submittedName>
</protein>
<organism evidence="1">
    <name type="scientific">Tanacetum cinerariifolium</name>
    <name type="common">Dalmatian daisy</name>
    <name type="synonym">Chrysanthemum cinerariifolium</name>
    <dbReference type="NCBI Taxonomy" id="118510"/>
    <lineage>
        <taxon>Eukaryota</taxon>
        <taxon>Viridiplantae</taxon>
        <taxon>Streptophyta</taxon>
        <taxon>Embryophyta</taxon>
        <taxon>Tracheophyta</taxon>
        <taxon>Spermatophyta</taxon>
        <taxon>Magnoliopsida</taxon>
        <taxon>eudicotyledons</taxon>
        <taxon>Gunneridae</taxon>
        <taxon>Pentapetalae</taxon>
        <taxon>asterids</taxon>
        <taxon>campanulids</taxon>
        <taxon>Asterales</taxon>
        <taxon>Asteraceae</taxon>
        <taxon>Asteroideae</taxon>
        <taxon>Anthemideae</taxon>
        <taxon>Anthemidinae</taxon>
        <taxon>Tanacetum</taxon>
    </lineage>
</organism>
<accession>A0A699VFY6</accession>
<dbReference type="EMBL" id="BKCJ011443480">
    <property type="protein sequence ID" value="GFD34177.1"/>
    <property type="molecule type" value="Genomic_DNA"/>
</dbReference>
<sequence length="129" mass="13844">VVGAIGHGLAGFVGRGTDVRQGDRVAQFEQRRFRQRLFLVNVQTRTPNSAVLQRFDQGRFDRHVETQTTTARNGGADVAHADDAQRLAINVSAEVRRFDAALPVAGLGVGVQLGDAAGTAHDQREAQVG</sequence>
<dbReference type="AlphaFoldDB" id="A0A699VFY6"/>
<proteinExistence type="predicted"/>
<gene>
    <name evidence="1" type="ORF">Tci_906146</name>
</gene>
<name>A0A699VFY6_TANCI</name>